<feature type="domain" description="ER-bound oxygenase mpaB/mpaB'/Rubber oxygenase catalytic" evidence="1">
    <location>
        <begin position="21"/>
        <end position="245"/>
    </location>
</feature>
<organism evidence="2 3">
    <name type="scientific">Sphaerisporangium aureirubrum</name>
    <dbReference type="NCBI Taxonomy" id="1544736"/>
    <lineage>
        <taxon>Bacteria</taxon>
        <taxon>Bacillati</taxon>
        <taxon>Actinomycetota</taxon>
        <taxon>Actinomycetes</taxon>
        <taxon>Streptosporangiales</taxon>
        <taxon>Streptosporangiaceae</taxon>
        <taxon>Sphaerisporangium</taxon>
    </lineage>
</organism>
<reference evidence="3" key="1">
    <citation type="journal article" date="2019" name="Int. J. Syst. Evol. Microbiol.">
        <title>The Global Catalogue of Microorganisms (GCM) 10K type strain sequencing project: providing services to taxonomists for standard genome sequencing and annotation.</title>
        <authorList>
            <consortium name="The Broad Institute Genomics Platform"/>
            <consortium name="The Broad Institute Genome Sequencing Center for Infectious Disease"/>
            <person name="Wu L."/>
            <person name="Ma J."/>
        </authorList>
    </citation>
    <scope>NUCLEOTIDE SEQUENCE [LARGE SCALE GENOMIC DNA]</scope>
    <source>
        <strain evidence="3">JCM 30346</strain>
    </source>
</reference>
<name>A0ABW1NHA2_9ACTN</name>
<dbReference type="PANTHER" id="PTHR36151">
    <property type="entry name" value="BLR2777 PROTEIN"/>
    <property type="match status" value="1"/>
</dbReference>
<keyword evidence="2" id="KW-0560">Oxidoreductase</keyword>
<evidence type="ECO:0000259" key="1">
    <source>
        <dbReference type="Pfam" id="PF09995"/>
    </source>
</evidence>
<protein>
    <submittedName>
        <fullName evidence="2">Oxygenase MpaB family protein</fullName>
        <ecNumber evidence="2">1.-.-.-</ecNumber>
    </submittedName>
</protein>
<keyword evidence="3" id="KW-1185">Reference proteome</keyword>
<dbReference type="GO" id="GO:0016491">
    <property type="term" value="F:oxidoreductase activity"/>
    <property type="evidence" value="ECO:0007669"/>
    <property type="project" value="UniProtKB-KW"/>
</dbReference>
<dbReference type="EC" id="1.-.-.-" evidence="2"/>
<dbReference type="EMBL" id="JBHSRF010000009">
    <property type="protein sequence ID" value="MFC6081417.1"/>
    <property type="molecule type" value="Genomic_DNA"/>
</dbReference>
<dbReference type="PANTHER" id="PTHR36151:SF3">
    <property type="entry name" value="ER-BOUND OXYGENASE MPAB_MPAB'_RUBBER OXYGENASE CATALYTIC DOMAIN-CONTAINING PROTEIN"/>
    <property type="match status" value="1"/>
</dbReference>
<accession>A0ABW1NHA2</accession>
<gene>
    <name evidence="2" type="ORF">ACFP1K_09620</name>
</gene>
<evidence type="ECO:0000313" key="3">
    <source>
        <dbReference type="Proteomes" id="UP001596137"/>
    </source>
</evidence>
<evidence type="ECO:0000313" key="2">
    <source>
        <dbReference type="EMBL" id="MFC6081417.1"/>
    </source>
</evidence>
<dbReference type="Proteomes" id="UP001596137">
    <property type="component" value="Unassembled WGS sequence"/>
</dbReference>
<dbReference type="RefSeq" id="WP_380749253.1">
    <property type="nucleotide sequence ID" value="NZ_JBHSRF010000009.1"/>
</dbReference>
<comment type="caution">
    <text evidence="2">The sequence shown here is derived from an EMBL/GenBank/DDBJ whole genome shotgun (WGS) entry which is preliminary data.</text>
</comment>
<dbReference type="Pfam" id="PF09995">
    <property type="entry name" value="MPAB_Lcp_cat"/>
    <property type="match status" value="1"/>
</dbReference>
<sequence length="304" mass="34154">MGELGGVVVQGPGTVSWVVHVGKAMWVGGVRGLMLQALHPRAMRGVWQNSDFREDPVGRLLRTADFVGRVTFGSPDEAEEVGRRVRRVHRGLRVREPGGFVGRVDEPELLLWVHCAEVSSYLETALRAGVRLSRGQADRYFLEQRRSAAYVGLAEEDVPGSVGEMREYFRGVRGRLEVTPEAAAAVRFLISPALPERLRHLRVGKPLYWPFGALCYYTLPGWARRMYGVLPEVPEALVTAGLRGFRGALEMVPEPVYERVFMPSTREMLDGARERLGAAGYDVSKGLRGLRDPRRWPRRPRREP</sequence>
<proteinExistence type="predicted"/>
<dbReference type="InterPro" id="IPR018713">
    <property type="entry name" value="MPAB/Lcp_cat_dom"/>
</dbReference>